<evidence type="ECO:0000256" key="1">
    <source>
        <dbReference type="ARBA" id="ARBA00038242"/>
    </source>
</evidence>
<dbReference type="InterPro" id="IPR000916">
    <property type="entry name" value="Bet_v_I/MLP"/>
</dbReference>
<proteinExistence type="inferred from homology"/>
<keyword evidence="4" id="KW-1185">Reference proteome</keyword>
<dbReference type="InterPro" id="IPR023393">
    <property type="entry name" value="START-like_dom_sf"/>
</dbReference>
<dbReference type="PANTHER" id="PTHR31338:SF16">
    <property type="entry name" value="POLYKETIDE CYCLASE_DEHYDRASE AND LIPID TRANSPORT SUPERFAMILY PROTEIN"/>
    <property type="match status" value="1"/>
</dbReference>
<dbReference type="EMBL" id="JABTTQ020002224">
    <property type="protein sequence ID" value="KAK6125408.1"/>
    <property type="molecule type" value="Genomic_DNA"/>
</dbReference>
<dbReference type="SMART" id="SM01037">
    <property type="entry name" value="Bet_v_1"/>
    <property type="match status" value="1"/>
</dbReference>
<gene>
    <name evidence="3" type="ORF">DH2020_040835</name>
</gene>
<dbReference type="Gene3D" id="3.30.530.20">
    <property type="match status" value="1"/>
</dbReference>
<evidence type="ECO:0000259" key="2">
    <source>
        <dbReference type="SMART" id="SM01037"/>
    </source>
</evidence>
<dbReference type="Proteomes" id="UP001318860">
    <property type="component" value="Unassembled WGS sequence"/>
</dbReference>
<evidence type="ECO:0000313" key="4">
    <source>
        <dbReference type="Proteomes" id="UP001318860"/>
    </source>
</evidence>
<dbReference type="SUPFAM" id="SSF55961">
    <property type="entry name" value="Bet v1-like"/>
    <property type="match status" value="1"/>
</dbReference>
<dbReference type="CDD" id="cd07816">
    <property type="entry name" value="Bet_v1-like"/>
    <property type="match status" value="1"/>
</dbReference>
<organism evidence="3 4">
    <name type="scientific">Rehmannia glutinosa</name>
    <name type="common">Chinese foxglove</name>
    <dbReference type="NCBI Taxonomy" id="99300"/>
    <lineage>
        <taxon>Eukaryota</taxon>
        <taxon>Viridiplantae</taxon>
        <taxon>Streptophyta</taxon>
        <taxon>Embryophyta</taxon>
        <taxon>Tracheophyta</taxon>
        <taxon>Spermatophyta</taxon>
        <taxon>Magnoliopsida</taxon>
        <taxon>eudicotyledons</taxon>
        <taxon>Gunneridae</taxon>
        <taxon>Pentapetalae</taxon>
        <taxon>asterids</taxon>
        <taxon>lamiids</taxon>
        <taxon>Lamiales</taxon>
        <taxon>Orobanchaceae</taxon>
        <taxon>Rehmannieae</taxon>
        <taxon>Rehmannia</taxon>
    </lineage>
</organism>
<name>A0ABR0URT2_REHGL</name>
<protein>
    <recommendedName>
        <fullName evidence="2">Bet v I/Major latex protein domain-containing protein</fullName>
    </recommendedName>
</protein>
<reference evidence="3 4" key="1">
    <citation type="journal article" date="2021" name="Comput. Struct. Biotechnol. J.">
        <title>De novo genome assembly of the potent medicinal plant Rehmannia glutinosa using nanopore technology.</title>
        <authorList>
            <person name="Ma L."/>
            <person name="Dong C."/>
            <person name="Song C."/>
            <person name="Wang X."/>
            <person name="Zheng X."/>
            <person name="Niu Y."/>
            <person name="Chen S."/>
            <person name="Feng W."/>
        </authorList>
    </citation>
    <scope>NUCLEOTIDE SEQUENCE [LARGE SCALE GENOMIC DNA]</scope>
    <source>
        <strain evidence="3">DH-2019</strain>
    </source>
</reference>
<dbReference type="InterPro" id="IPR052006">
    <property type="entry name" value="MLP-like"/>
</dbReference>
<dbReference type="Pfam" id="PF00407">
    <property type="entry name" value="Bet_v_1"/>
    <property type="match status" value="1"/>
</dbReference>
<comment type="caution">
    <text evidence="3">The sequence shown here is derived from an EMBL/GenBank/DDBJ whole genome shotgun (WGS) entry which is preliminary data.</text>
</comment>
<feature type="domain" description="Bet v I/Major latex protein" evidence="2">
    <location>
        <begin position="3"/>
        <end position="148"/>
    </location>
</feature>
<dbReference type="PANTHER" id="PTHR31338">
    <property type="entry name" value="POLYKETIDE CYCLASE/DEHYDRASE AND LIPID TRANSPORT SUPERFAMILY PROTEIN"/>
    <property type="match status" value="1"/>
</dbReference>
<evidence type="ECO:0000313" key="3">
    <source>
        <dbReference type="EMBL" id="KAK6125408.1"/>
    </source>
</evidence>
<accession>A0ABR0URT2</accession>
<comment type="similarity">
    <text evidence="1">Belongs to the MLP family.</text>
</comment>
<sequence>MANRVDTLVATSPIKCAADKFYNFFKLNMNELVKIFPLAFTGVEVLEGEEGTVGCVKRWKYIIGGIPVSATVKIEVIDDAAKSITFAVLEGDVLLLYKSFKATLTVSEGSAQWTISFEKSTILTPPPELYIPLVITICTLVDAFLLVN</sequence>